<keyword evidence="1" id="KW-0472">Membrane</keyword>
<evidence type="ECO:0000256" key="1">
    <source>
        <dbReference type="SAM" id="Phobius"/>
    </source>
</evidence>
<dbReference type="RefSeq" id="WP_184725696.1">
    <property type="nucleotide sequence ID" value="NZ_JACHIW010000001.1"/>
</dbReference>
<sequence length="62" mass="6470">MGTDDFVRGVISVGYGLLGFFVAGFQELTEAMRPSGFVEAVSGSGEVFSPCDDLVACEVEAC</sequence>
<keyword evidence="1" id="KW-0812">Transmembrane</keyword>
<keyword evidence="3" id="KW-1185">Reference proteome</keyword>
<name>A0A840Q1E1_9PSEU</name>
<evidence type="ECO:0000313" key="2">
    <source>
        <dbReference type="EMBL" id="MBB5154194.1"/>
    </source>
</evidence>
<comment type="caution">
    <text evidence="2">The sequence shown here is derived from an EMBL/GenBank/DDBJ whole genome shotgun (WGS) entry which is preliminary data.</text>
</comment>
<gene>
    <name evidence="2" type="ORF">BJ970_001728</name>
</gene>
<keyword evidence="1" id="KW-1133">Transmembrane helix</keyword>
<feature type="transmembrane region" description="Helical" evidence="1">
    <location>
        <begin position="6"/>
        <end position="25"/>
    </location>
</feature>
<dbReference type="Proteomes" id="UP000584374">
    <property type="component" value="Unassembled WGS sequence"/>
</dbReference>
<reference evidence="2 3" key="1">
    <citation type="submission" date="2020-08" db="EMBL/GenBank/DDBJ databases">
        <title>Sequencing the genomes of 1000 actinobacteria strains.</title>
        <authorList>
            <person name="Klenk H.-P."/>
        </authorList>
    </citation>
    <scope>NUCLEOTIDE SEQUENCE [LARGE SCALE GENOMIC DNA]</scope>
    <source>
        <strain evidence="2 3">DSM 45584</strain>
    </source>
</reference>
<protein>
    <submittedName>
        <fullName evidence="2">Uncharacterized protein</fullName>
    </submittedName>
</protein>
<accession>A0A840Q1E1</accession>
<proteinExistence type="predicted"/>
<organism evidence="2 3">
    <name type="scientific">Saccharopolyspora phatthalungensis</name>
    <dbReference type="NCBI Taxonomy" id="664693"/>
    <lineage>
        <taxon>Bacteria</taxon>
        <taxon>Bacillati</taxon>
        <taxon>Actinomycetota</taxon>
        <taxon>Actinomycetes</taxon>
        <taxon>Pseudonocardiales</taxon>
        <taxon>Pseudonocardiaceae</taxon>
        <taxon>Saccharopolyspora</taxon>
    </lineage>
</organism>
<dbReference type="AlphaFoldDB" id="A0A840Q1E1"/>
<evidence type="ECO:0000313" key="3">
    <source>
        <dbReference type="Proteomes" id="UP000584374"/>
    </source>
</evidence>
<dbReference type="EMBL" id="JACHIW010000001">
    <property type="protein sequence ID" value="MBB5154194.1"/>
    <property type="molecule type" value="Genomic_DNA"/>
</dbReference>